<dbReference type="GO" id="GO:0005737">
    <property type="term" value="C:cytoplasm"/>
    <property type="evidence" value="ECO:0007669"/>
    <property type="project" value="TreeGrafter"/>
</dbReference>
<keyword evidence="2" id="KW-0234">DNA repair</keyword>
<dbReference type="Gene3D" id="1.10.340.30">
    <property type="entry name" value="Hypothetical protein, domain 2"/>
    <property type="match status" value="1"/>
</dbReference>
<dbReference type="GO" id="GO:0043916">
    <property type="term" value="F:DNA-7-methylguanine glycosylase activity"/>
    <property type="evidence" value="ECO:0007669"/>
    <property type="project" value="TreeGrafter"/>
</dbReference>
<dbReference type="AlphaFoldDB" id="A0AAJ2LVJ8"/>
<sequence length="172" mass="18763">MTRESAAQSWRQLVSSLGTPVPGSALPAPPEPDALARLPYDALHRFGLERRRAEVLIATARTMSRLSAEALADRARVEGALGAVRGIGPWTLSCLATATWGDADTVITADSGIPSMVSWMLARESRGDDARMLALLEPYRPHRYRVIRLAFASGSRPPRQAPRAPDQPIRDR</sequence>
<comment type="caution">
    <text evidence="3">The sequence shown here is derived from an EMBL/GenBank/DDBJ whole genome shotgun (WGS) entry which is preliminary data.</text>
</comment>
<evidence type="ECO:0008006" key="5">
    <source>
        <dbReference type="Google" id="ProtNLM"/>
    </source>
</evidence>
<evidence type="ECO:0000256" key="2">
    <source>
        <dbReference type="ARBA" id="ARBA00023204"/>
    </source>
</evidence>
<evidence type="ECO:0000313" key="4">
    <source>
        <dbReference type="Proteomes" id="UP001183582"/>
    </source>
</evidence>
<dbReference type="PANTHER" id="PTHR43003:SF6">
    <property type="entry name" value="DNA GLYCOSYLASE"/>
    <property type="match status" value="1"/>
</dbReference>
<dbReference type="InterPro" id="IPR051912">
    <property type="entry name" value="Alkylbase_DNA_Glycosylase/TA"/>
</dbReference>
<evidence type="ECO:0000256" key="1">
    <source>
        <dbReference type="ARBA" id="ARBA00022763"/>
    </source>
</evidence>
<dbReference type="GO" id="GO:0008725">
    <property type="term" value="F:DNA-3-methyladenine glycosylase activity"/>
    <property type="evidence" value="ECO:0007669"/>
    <property type="project" value="TreeGrafter"/>
</dbReference>
<protein>
    <recommendedName>
        <fullName evidence="5">DNA-3-methyladenine glycosylase 2 family protein</fullName>
    </recommendedName>
</protein>
<gene>
    <name evidence="3" type="ORF">KZC50_06795</name>
</gene>
<dbReference type="Proteomes" id="UP001183582">
    <property type="component" value="Unassembled WGS sequence"/>
</dbReference>
<accession>A0AAJ2LVJ8</accession>
<dbReference type="SUPFAM" id="SSF48150">
    <property type="entry name" value="DNA-glycosylase"/>
    <property type="match status" value="1"/>
</dbReference>
<dbReference type="GO" id="GO:0032993">
    <property type="term" value="C:protein-DNA complex"/>
    <property type="evidence" value="ECO:0007669"/>
    <property type="project" value="TreeGrafter"/>
</dbReference>
<reference evidence="3 4" key="1">
    <citation type="submission" date="2021-06" db="EMBL/GenBank/DDBJ databases">
        <title>Genome-based taxonomic framework of Microbacterium strains isolated from marine environment, the description of four new species and reclassification of four preexisting species.</title>
        <authorList>
            <person name="Lee S.D."/>
            <person name="Kim S.-M."/>
            <person name="Byeon Y.-S."/>
            <person name="Yang H.L."/>
            <person name="Kim I.S."/>
        </authorList>
    </citation>
    <scope>NUCLEOTIDE SEQUENCE [LARGE SCALE GENOMIC DNA]</scope>
    <source>
        <strain evidence="3 4">KACC 20514</strain>
    </source>
</reference>
<organism evidence="3 4">
    <name type="scientific">Microbacterium aurantiacum</name>
    <dbReference type="NCBI Taxonomy" id="162393"/>
    <lineage>
        <taxon>Bacteria</taxon>
        <taxon>Bacillati</taxon>
        <taxon>Actinomycetota</taxon>
        <taxon>Actinomycetes</taxon>
        <taxon>Micrococcales</taxon>
        <taxon>Microbacteriaceae</taxon>
        <taxon>Microbacterium</taxon>
    </lineage>
</organism>
<name>A0AAJ2LVJ8_9MICO</name>
<dbReference type="GO" id="GO:0006285">
    <property type="term" value="P:base-excision repair, AP site formation"/>
    <property type="evidence" value="ECO:0007669"/>
    <property type="project" value="TreeGrafter"/>
</dbReference>
<dbReference type="PANTHER" id="PTHR43003">
    <property type="entry name" value="DNA-3-METHYLADENINE GLYCOSYLASE"/>
    <property type="match status" value="1"/>
</dbReference>
<keyword evidence="1" id="KW-0227">DNA damage</keyword>
<dbReference type="GO" id="GO:0006307">
    <property type="term" value="P:DNA alkylation repair"/>
    <property type="evidence" value="ECO:0007669"/>
    <property type="project" value="TreeGrafter"/>
</dbReference>
<dbReference type="InterPro" id="IPR011257">
    <property type="entry name" value="DNA_glycosylase"/>
</dbReference>
<dbReference type="GO" id="GO:0032131">
    <property type="term" value="F:alkylated DNA binding"/>
    <property type="evidence" value="ECO:0007669"/>
    <property type="project" value="TreeGrafter"/>
</dbReference>
<dbReference type="EMBL" id="JAHWXH010000001">
    <property type="protein sequence ID" value="MDS0245320.1"/>
    <property type="molecule type" value="Genomic_DNA"/>
</dbReference>
<proteinExistence type="predicted"/>
<evidence type="ECO:0000313" key="3">
    <source>
        <dbReference type="EMBL" id="MDS0245320.1"/>
    </source>
</evidence>